<evidence type="ECO:0000313" key="2">
    <source>
        <dbReference type="EMBL" id="KAK8880580.1"/>
    </source>
</evidence>
<reference evidence="2 3" key="1">
    <citation type="submission" date="2024-04" db="EMBL/GenBank/DDBJ databases">
        <title>Tritrichomonas musculus Genome.</title>
        <authorList>
            <person name="Alves-Ferreira E."/>
            <person name="Grigg M."/>
            <person name="Lorenzi H."/>
            <person name="Galac M."/>
        </authorList>
    </citation>
    <scope>NUCLEOTIDE SEQUENCE [LARGE SCALE GENOMIC DNA]</scope>
    <source>
        <strain evidence="2 3">EAF2021</strain>
    </source>
</reference>
<dbReference type="EMBL" id="JAPFFF010000010">
    <property type="protein sequence ID" value="KAK8880580.1"/>
    <property type="molecule type" value="Genomic_DNA"/>
</dbReference>
<dbReference type="InterPro" id="IPR012919">
    <property type="entry name" value="SUN_dom"/>
</dbReference>
<evidence type="ECO:0000313" key="3">
    <source>
        <dbReference type="Proteomes" id="UP001470230"/>
    </source>
</evidence>
<dbReference type="InterPro" id="IPR008979">
    <property type="entry name" value="Galactose-bd-like_sf"/>
</dbReference>
<feature type="domain" description="SUN" evidence="1">
    <location>
        <begin position="48"/>
        <end position="163"/>
    </location>
</feature>
<keyword evidence="3" id="KW-1185">Reference proteome</keyword>
<dbReference type="SUPFAM" id="SSF49785">
    <property type="entry name" value="Galactose-binding domain-like"/>
    <property type="match status" value="1"/>
</dbReference>
<name>A0ABR2JRR6_9EUKA</name>
<proteinExistence type="predicted"/>
<sequence length="165" mass="19503">MEIMYVGQEFDGLLNFLRNKATIQDEINISCSSLSHGVLETIYQFEDKESSCWTNNSPNSWVCFEFKRHEIIPKHYTIRTYRHGVNGTHLKSWILEGSRDQNSWAILDEENDCSYLNGANFIHTFRIQNESNKSFKYLRIRQTGAAWNNTHYFRINCIEFYGQLI</sequence>
<organism evidence="2 3">
    <name type="scientific">Tritrichomonas musculus</name>
    <dbReference type="NCBI Taxonomy" id="1915356"/>
    <lineage>
        <taxon>Eukaryota</taxon>
        <taxon>Metamonada</taxon>
        <taxon>Parabasalia</taxon>
        <taxon>Tritrichomonadida</taxon>
        <taxon>Tritrichomonadidae</taxon>
        <taxon>Tritrichomonas</taxon>
    </lineage>
</organism>
<dbReference type="Proteomes" id="UP001470230">
    <property type="component" value="Unassembled WGS sequence"/>
</dbReference>
<accession>A0ABR2JRR6</accession>
<gene>
    <name evidence="2" type="ORF">M9Y10_003260</name>
</gene>
<evidence type="ECO:0000259" key="1">
    <source>
        <dbReference type="Pfam" id="PF07738"/>
    </source>
</evidence>
<comment type="caution">
    <text evidence="2">The sequence shown here is derived from an EMBL/GenBank/DDBJ whole genome shotgun (WGS) entry which is preliminary data.</text>
</comment>
<dbReference type="Gene3D" id="2.60.120.260">
    <property type="entry name" value="Galactose-binding domain-like"/>
    <property type="match status" value="1"/>
</dbReference>
<protein>
    <recommendedName>
        <fullName evidence="1">SUN domain-containing protein</fullName>
    </recommendedName>
</protein>
<dbReference type="Pfam" id="PF07738">
    <property type="entry name" value="Sad1_UNC"/>
    <property type="match status" value="1"/>
</dbReference>